<evidence type="ECO:0000256" key="1">
    <source>
        <dbReference type="SAM" id="Phobius"/>
    </source>
</evidence>
<keyword evidence="1" id="KW-0812">Transmembrane</keyword>
<protein>
    <submittedName>
        <fullName evidence="2">Uncharacterized protein</fullName>
    </submittedName>
</protein>
<sequence>MLVFNQVLVCILLTLRIYALYSRSFRILAYMVGSGAILVAISCWALFGQKSAPAQQASGCHIGLSSITAIHLAAAWEALFVYDTILFVLTMAKTWKGRHAYAITRASVPIIYLVFRDGAIYFAVMALANLTNIMTFYFCGPFMRGGLSTFASAISVAMMSRLMLNLHETADAGIYSTTRTNVTNTNMDVECPTTGVELDTLWSDDVQYSAAAHAQSFRVDDSTPISSFSLQAAPPRYS</sequence>
<keyword evidence="3" id="KW-1185">Reference proteome</keyword>
<comment type="caution">
    <text evidence="2">The sequence shown here is derived from an EMBL/GenBank/DDBJ whole genome shotgun (WGS) entry which is preliminary data.</text>
</comment>
<dbReference type="EMBL" id="BRPK01000008">
    <property type="protein sequence ID" value="GLB40132.1"/>
    <property type="molecule type" value="Genomic_DNA"/>
</dbReference>
<evidence type="ECO:0000313" key="2">
    <source>
        <dbReference type="EMBL" id="GLB40132.1"/>
    </source>
</evidence>
<feature type="transmembrane region" description="Helical" evidence="1">
    <location>
        <begin position="134"/>
        <end position="157"/>
    </location>
</feature>
<keyword evidence="1" id="KW-1133">Transmembrane helix</keyword>
<dbReference type="OrthoDB" id="2686513at2759"/>
<feature type="transmembrane region" description="Helical" evidence="1">
    <location>
        <begin position="28"/>
        <end position="47"/>
    </location>
</feature>
<organism evidence="2 3">
    <name type="scientific">Lyophyllum shimeji</name>
    <name type="common">Hon-shimeji</name>
    <name type="synonym">Tricholoma shimeji</name>
    <dbReference type="NCBI Taxonomy" id="47721"/>
    <lineage>
        <taxon>Eukaryota</taxon>
        <taxon>Fungi</taxon>
        <taxon>Dikarya</taxon>
        <taxon>Basidiomycota</taxon>
        <taxon>Agaricomycotina</taxon>
        <taxon>Agaricomycetes</taxon>
        <taxon>Agaricomycetidae</taxon>
        <taxon>Agaricales</taxon>
        <taxon>Tricholomatineae</taxon>
        <taxon>Lyophyllaceae</taxon>
        <taxon>Lyophyllum</taxon>
    </lineage>
</organism>
<proteinExistence type="predicted"/>
<feature type="transmembrane region" description="Helical" evidence="1">
    <location>
        <begin position="110"/>
        <end position="128"/>
    </location>
</feature>
<reference evidence="2" key="1">
    <citation type="submission" date="2022-07" db="EMBL/GenBank/DDBJ databases">
        <title>The genome of Lyophyllum shimeji provides insight into the initial evolution of ectomycorrhizal fungal genome.</title>
        <authorList>
            <person name="Kobayashi Y."/>
            <person name="Shibata T."/>
            <person name="Hirakawa H."/>
            <person name="Shigenobu S."/>
            <person name="Nishiyama T."/>
            <person name="Yamada A."/>
            <person name="Hasebe M."/>
            <person name="Kawaguchi M."/>
        </authorList>
    </citation>
    <scope>NUCLEOTIDE SEQUENCE</scope>
    <source>
        <strain evidence="2">AT787</strain>
    </source>
</reference>
<feature type="transmembrane region" description="Helical" evidence="1">
    <location>
        <begin position="67"/>
        <end position="89"/>
    </location>
</feature>
<dbReference type="Proteomes" id="UP001063166">
    <property type="component" value="Unassembled WGS sequence"/>
</dbReference>
<name>A0A9P3PPA3_LYOSH</name>
<gene>
    <name evidence="2" type="ORF">LshimejAT787_0800030</name>
</gene>
<keyword evidence="1" id="KW-0472">Membrane</keyword>
<dbReference type="AlphaFoldDB" id="A0A9P3PPA3"/>
<accession>A0A9P3PPA3</accession>
<evidence type="ECO:0000313" key="3">
    <source>
        <dbReference type="Proteomes" id="UP001063166"/>
    </source>
</evidence>